<evidence type="ECO:0000259" key="1">
    <source>
        <dbReference type="Pfam" id="PF12781"/>
    </source>
</evidence>
<protein>
    <submittedName>
        <fullName evidence="3">Dynein axonemal heavy chain 7 (Axonemal beta dynein heavy chain 7) (Axonemal dynein heavy chain b) (Ciliary dynein heavy chain 7) (Dynein-like protein 7)</fullName>
    </submittedName>
</protein>
<evidence type="ECO:0000313" key="3">
    <source>
        <dbReference type="EMBL" id="CAL4761825.1"/>
    </source>
</evidence>
<name>A0A9P1BLC0_9DINO</name>
<keyword evidence="4" id="KW-1185">Reference proteome</keyword>
<dbReference type="AlphaFoldDB" id="A0A9P1BLC0"/>
<comment type="caution">
    <text evidence="2">The sequence shown here is derived from an EMBL/GenBank/DDBJ whole genome shotgun (WGS) entry which is preliminary data.</text>
</comment>
<dbReference type="InterPro" id="IPR035706">
    <property type="entry name" value="AAA_9"/>
</dbReference>
<dbReference type="OrthoDB" id="6264521at2759"/>
<dbReference type="Pfam" id="PF12781">
    <property type="entry name" value="AAA_9"/>
    <property type="match status" value="1"/>
</dbReference>
<dbReference type="InterPro" id="IPR026983">
    <property type="entry name" value="DHC"/>
</dbReference>
<feature type="domain" description="Dynein heavy chain ATP-binding dynein motor region" evidence="1">
    <location>
        <begin position="79"/>
        <end position="137"/>
    </location>
</feature>
<dbReference type="Proteomes" id="UP001152797">
    <property type="component" value="Unassembled WGS sequence"/>
</dbReference>
<organism evidence="2">
    <name type="scientific">Cladocopium goreaui</name>
    <dbReference type="NCBI Taxonomy" id="2562237"/>
    <lineage>
        <taxon>Eukaryota</taxon>
        <taxon>Sar</taxon>
        <taxon>Alveolata</taxon>
        <taxon>Dinophyceae</taxon>
        <taxon>Suessiales</taxon>
        <taxon>Symbiodiniaceae</taxon>
        <taxon>Cladocopium</taxon>
    </lineage>
</organism>
<sequence length="143" mass="15909">MASSWTRHDGGPYASTHKGNRWIKKMGQLLLVVAKLTDSDYQRLEGCIQFGNPIENVEDRSEGETDPVEPVLLQTFMGSVGLQDQLLNIVVEKDLAEEKARLVEGENKEQLEVTENKILDVLSSSQGNILEDEAAVQVSRIVE</sequence>
<evidence type="ECO:0000313" key="4">
    <source>
        <dbReference type="Proteomes" id="UP001152797"/>
    </source>
</evidence>
<dbReference type="EMBL" id="CAMXCT010000139">
    <property type="protein sequence ID" value="CAI3974513.1"/>
    <property type="molecule type" value="Genomic_DNA"/>
</dbReference>
<accession>A0A9P1BLC0</accession>
<dbReference type="GO" id="GO:0045505">
    <property type="term" value="F:dynein intermediate chain binding"/>
    <property type="evidence" value="ECO:0007669"/>
    <property type="project" value="InterPro"/>
</dbReference>
<evidence type="ECO:0000313" key="2">
    <source>
        <dbReference type="EMBL" id="CAI3974513.1"/>
    </source>
</evidence>
<gene>
    <name evidence="2" type="ORF">C1SCF055_LOCUS2909</name>
</gene>
<proteinExistence type="predicted"/>
<dbReference type="GO" id="GO:0030286">
    <property type="term" value="C:dynein complex"/>
    <property type="evidence" value="ECO:0007669"/>
    <property type="project" value="InterPro"/>
</dbReference>
<dbReference type="EMBL" id="CAMXCT030000139">
    <property type="protein sequence ID" value="CAL4761825.1"/>
    <property type="molecule type" value="Genomic_DNA"/>
</dbReference>
<dbReference type="GO" id="GO:0051959">
    <property type="term" value="F:dynein light intermediate chain binding"/>
    <property type="evidence" value="ECO:0007669"/>
    <property type="project" value="InterPro"/>
</dbReference>
<reference evidence="2" key="1">
    <citation type="submission" date="2022-10" db="EMBL/GenBank/DDBJ databases">
        <authorList>
            <person name="Chen Y."/>
            <person name="Dougan E. K."/>
            <person name="Chan C."/>
            <person name="Rhodes N."/>
            <person name="Thang M."/>
        </authorList>
    </citation>
    <scope>NUCLEOTIDE SEQUENCE</scope>
</reference>
<dbReference type="EMBL" id="CAMXCT020000139">
    <property type="protein sequence ID" value="CAL1127888.1"/>
    <property type="molecule type" value="Genomic_DNA"/>
</dbReference>
<reference evidence="3 4" key="2">
    <citation type="submission" date="2024-05" db="EMBL/GenBank/DDBJ databases">
        <authorList>
            <person name="Chen Y."/>
            <person name="Shah S."/>
            <person name="Dougan E. K."/>
            <person name="Thang M."/>
            <person name="Chan C."/>
        </authorList>
    </citation>
    <scope>NUCLEOTIDE SEQUENCE [LARGE SCALE GENOMIC DNA]</scope>
</reference>
<dbReference type="Gene3D" id="6.10.140.1060">
    <property type="match status" value="1"/>
</dbReference>
<dbReference type="GO" id="GO:0007018">
    <property type="term" value="P:microtubule-based movement"/>
    <property type="evidence" value="ECO:0007669"/>
    <property type="project" value="InterPro"/>
</dbReference>
<dbReference type="PANTHER" id="PTHR22878">
    <property type="entry name" value="DYNEIN HEAVY CHAIN 6, AXONEMAL-LIKE-RELATED"/>
    <property type="match status" value="1"/>
</dbReference>
<dbReference type="PANTHER" id="PTHR22878:SF70">
    <property type="entry name" value="DYNEIN HEAVY CHAIN 2, AXONEMAL"/>
    <property type="match status" value="1"/>
</dbReference>